<reference evidence="3 4" key="1">
    <citation type="journal article" date="2021" name="Commun. Biol.">
        <title>The genome of Shorea leprosula (Dipterocarpaceae) highlights the ecological relevance of drought in aseasonal tropical rainforests.</title>
        <authorList>
            <person name="Ng K.K.S."/>
            <person name="Kobayashi M.J."/>
            <person name="Fawcett J.A."/>
            <person name="Hatakeyama M."/>
            <person name="Paape T."/>
            <person name="Ng C.H."/>
            <person name="Ang C.C."/>
            <person name="Tnah L.H."/>
            <person name="Lee C.T."/>
            <person name="Nishiyama T."/>
            <person name="Sese J."/>
            <person name="O'Brien M.J."/>
            <person name="Copetti D."/>
            <person name="Mohd Noor M.I."/>
            <person name="Ong R.C."/>
            <person name="Putra M."/>
            <person name="Sireger I.Z."/>
            <person name="Indrioko S."/>
            <person name="Kosugi Y."/>
            <person name="Izuno A."/>
            <person name="Isagi Y."/>
            <person name="Lee S.L."/>
            <person name="Shimizu K.K."/>
        </authorList>
    </citation>
    <scope>NUCLEOTIDE SEQUENCE [LARGE SCALE GENOMIC DNA]</scope>
    <source>
        <strain evidence="3">214</strain>
    </source>
</reference>
<keyword evidence="1" id="KW-0175">Coiled coil</keyword>
<organism evidence="3 4">
    <name type="scientific">Rubroshorea leprosula</name>
    <dbReference type="NCBI Taxonomy" id="152421"/>
    <lineage>
        <taxon>Eukaryota</taxon>
        <taxon>Viridiplantae</taxon>
        <taxon>Streptophyta</taxon>
        <taxon>Embryophyta</taxon>
        <taxon>Tracheophyta</taxon>
        <taxon>Spermatophyta</taxon>
        <taxon>Magnoliopsida</taxon>
        <taxon>eudicotyledons</taxon>
        <taxon>Gunneridae</taxon>
        <taxon>Pentapetalae</taxon>
        <taxon>rosids</taxon>
        <taxon>malvids</taxon>
        <taxon>Malvales</taxon>
        <taxon>Dipterocarpaceae</taxon>
        <taxon>Rubroshorea</taxon>
    </lineage>
</organism>
<comment type="caution">
    <text evidence="3">The sequence shown here is derived from an EMBL/GenBank/DDBJ whole genome shotgun (WGS) entry which is preliminary data.</text>
</comment>
<evidence type="ECO:0000256" key="2">
    <source>
        <dbReference type="SAM" id="MobiDB-lite"/>
    </source>
</evidence>
<sequence>MKLSAKGGMKKASMSITGGRSSYEAGPKVETHAAVDLPPPPPSIVLASAIPGRGNSGRFSSSVNTKTNVICITSGSCSKAGEKRKISRLQEAKENLKRMKAEVKRMKAEVKKKSAETNLMMLQLMEETTKFQAAAEGIESALAQGRAQNEQMMVQNLQDQCLLMLGWRYILDEDDNPTY</sequence>
<protein>
    <submittedName>
        <fullName evidence="3">Uncharacterized protein</fullName>
    </submittedName>
</protein>
<proteinExistence type="predicted"/>
<dbReference type="Proteomes" id="UP001054252">
    <property type="component" value="Unassembled WGS sequence"/>
</dbReference>
<evidence type="ECO:0000313" key="4">
    <source>
        <dbReference type="Proteomes" id="UP001054252"/>
    </source>
</evidence>
<accession>A0AAV5KJ15</accession>
<evidence type="ECO:0000256" key="1">
    <source>
        <dbReference type="SAM" id="Coils"/>
    </source>
</evidence>
<gene>
    <name evidence="3" type="ORF">SLEP1_g34194</name>
</gene>
<feature type="coiled-coil region" evidence="1">
    <location>
        <begin position="79"/>
        <end position="116"/>
    </location>
</feature>
<feature type="region of interest" description="Disordered" evidence="2">
    <location>
        <begin position="1"/>
        <end position="24"/>
    </location>
</feature>
<dbReference type="AlphaFoldDB" id="A0AAV5KJ15"/>
<keyword evidence="4" id="KW-1185">Reference proteome</keyword>
<dbReference type="EMBL" id="BPVZ01000066">
    <property type="protein sequence ID" value="GKV24606.1"/>
    <property type="molecule type" value="Genomic_DNA"/>
</dbReference>
<name>A0AAV5KJ15_9ROSI</name>
<evidence type="ECO:0000313" key="3">
    <source>
        <dbReference type="EMBL" id="GKV24606.1"/>
    </source>
</evidence>